<reference evidence="1" key="2">
    <citation type="journal article" date="2015" name="Fish Shellfish Immunol.">
        <title>Early steps in the European eel (Anguilla anguilla)-Vibrio vulnificus interaction in the gills: Role of the RtxA13 toxin.</title>
        <authorList>
            <person name="Callol A."/>
            <person name="Pajuelo D."/>
            <person name="Ebbesson L."/>
            <person name="Teles M."/>
            <person name="MacKenzie S."/>
            <person name="Amaro C."/>
        </authorList>
    </citation>
    <scope>NUCLEOTIDE SEQUENCE</scope>
</reference>
<protein>
    <submittedName>
        <fullName evidence="1">Uncharacterized protein</fullName>
    </submittedName>
</protein>
<reference evidence="1" key="1">
    <citation type="submission" date="2014-11" db="EMBL/GenBank/DDBJ databases">
        <authorList>
            <person name="Amaro Gonzalez C."/>
        </authorList>
    </citation>
    <scope>NUCLEOTIDE SEQUENCE</scope>
</reference>
<name>A0A0E9QT25_ANGAN</name>
<accession>A0A0E9QT25</accession>
<organism evidence="1">
    <name type="scientific">Anguilla anguilla</name>
    <name type="common">European freshwater eel</name>
    <name type="synonym">Muraena anguilla</name>
    <dbReference type="NCBI Taxonomy" id="7936"/>
    <lineage>
        <taxon>Eukaryota</taxon>
        <taxon>Metazoa</taxon>
        <taxon>Chordata</taxon>
        <taxon>Craniata</taxon>
        <taxon>Vertebrata</taxon>
        <taxon>Euteleostomi</taxon>
        <taxon>Actinopterygii</taxon>
        <taxon>Neopterygii</taxon>
        <taxon>Teleostei</taxon>
        <taxon>Anguilliformes</taxon>
        <taxon>Anguillidae</taxon>
        <taxon>Anguilla</taxon>
    </lineage>
</organism>
<proteinExistence type="predicted"/>
<dbReference type="EMBL" id="GBXM01089344">
    <property type="protein sequence ID" value="JAH19233.1"/>
    <property type="molecule type" value="Transcribed_RNA"/>
</dbReference>
<evidence type="ECO:0000313" key="1">
    <source>
        <dbReference type="EMBL" id="JAH19233.1"/>
    </source>
</evidence>
<dbReference type="AlphaFoldDB" id="A0A0E9QT25"/>
<sequence length="28" mass="2782">MRGGGTPQQGILRLAGLGGEVVGEMAKV</sequence>